<reference evidence="2" key="1">
    <citation type="submission" date="2010-08" db="EMBL/GenBank/DDBJ databases">
        <authorList>
            <consortium name="Caenorhabditis japonica Sequencing Consortium"/>
            <person name="Wilson R.K."/>
        </authorList>
    </citation>
    <scope>NUCLEOTIDE SEQUENCE [LARGE SCALE GENOMIC DNA]</scope>
    <source>
        <strain evidence="2">DF5081</strain>
    </source>
</reference>
<dbReference type="Proteomes" id="UP000005237">
    <property type="component" value="Unassembled WGS sequence"/>
</dbReference>
<organism evidence="1 2">
    <name type="scientific">Caenorhabditis japonica</name>
    <dbReference type="NCBI Taxonomy" id="281687"/>
    <lineage>
        <taxon>Eukaryota</taxon>
        <taxon>Metazoa</taxon>
        <taxon>Ecdysozoa</taxon>
        <taxon>Nematoda</taxon>
        <taxon>Chromadorea</taxon>
        <taxon>Rhabditida</taxon>
        <taxon>Rhabditina</taxon>
        <taxon>Rhabditomorpha</taxon>
        <taxon>Rhabditoidea</taxon>
        <taxon>Rhabditidae</taxon>
        <taxon>Peloderinae</taxon>
        <taxon>Caenorhabditis</taxon>
    </lineage>
</organism>
<evidence type="ECO:0000313" key="1">
    <source>
        <dbReference type="EnsemblMetazoa" id="CJA40306.1"/>
    </source>
</evidence>
<dbReference type="EnsemblMetazoa" id="CJA40306.1">
    <property type="protein sequence ID" value="CJA40306.1"/>
    <property type="gene ID" value="WBGene00216154"/>
</dbReference>
<keyword evidence="2" id="KW-1185">Reference proteome</keyword>
<dbReference type="AlphaFoldDB" id="A0A8R1ENN6"/>
<protein>
    <submittedName>
        <fullName evidence="1">Uncharacterized protein</fullName>
    </submittedName>
</protein>
<accession>A0A8R1ENN6</accession>
<sequence length="183" mass="21272">MPYVLDVLRPLVKTISGAGQIYDGISDYSANTCCDERFDKQGRRKHKVQCDRQATRARARIVWKNAYLQFGSLLDPRFKSKFNDKFWTDWLLFEMRQLGDEKVFGVDLEEPTDRDQLIHAVFFLSVSSVICPADKYGIYDSIRSDITYSPLLDNLRLVKKNNEEIERCFVSQFLTKYCSVGNT</sequence>
<name>A0A8R1ENN6_CAEJA</name>
<evidence type="ECO:0000313" key="2">
    <source>
        <dbReference type="Proteomes" id="UP000005237"/>
    </source>
</evidence>
<proteinExistence type="predicted"/>
<reference evidence="1" key="2">
    <citation type="submission" date="2022-06" db="UniProtKB">
        <authorList>
            <consortium name="EnsemblMetazoa"/>
        </authorList>
    </citation>
    <scope>IDENTIFICATION</scope>
    <source>
        <strain evidence="1">DF5081</strain>
    </source>
</reference>